<accession>A0A822ZTP3</accession>
<sequence>MPRLSPFSYFLLMLLVLASVDEMMVLVPQAEAKLCTVVILHVNCRREEICKKKCLESYNGTGSCERWDFLQCVCRYHSSGRC</sequence>
<comment type="similarity">
    <text evidence="1">Belongs to the DEFL family.</text>
</comment>
<dbReference type="GO" id="GO:0031640">
    <property type="term" value="P:killing of cells of another organism"/>
    <property type="evidence" value="ECO:0007669"/>
    <property type="project" value="UniProtKB-KW"/>
</dbReference>
<protein>
    <submittedName>
        <fullName evidence="6">Uncharacterized protein</fullName>
    </submittedName>
</protein>
<keyword evidence="4" id="KW-0611">Plant defense</keyword>
<dbReference type="InterPro" id="IPR010851">
    <property type="entry name" value="DEFL"/>
</dbReference>
<keyword evidence="2" id="KW-0929">Antimicrobial</keyword>
<comment type="caution">
    <text evidence="6">The sequence shown here is derived from an EMBL/GenBank/DDBJ whole genome shotgun (WGS) entry which is preliminary data.</text>
</comment>
<proteinExistence type="inferred from homology"/>
<keyword evidence="3" id="KW-0295">Fungicide</keyword>
<evidence type="ECO:0000256" key="2">
    <source>
        <dbReference type="ARBA" id="ARBA00022529"/>
    </source>
</evidence>
<evidence type="ECO:0000256" key="4">
    <source>
        <dbReference type="ARBA" id="ARBA00022821"/>
    </source>
</evidence>
<dbReference type="EMBL" id="DUZY01000008">
    <property type="protein sequence ID" value="DAD47910.1"/>
    <property type="molecule type" value="Genomic_DNA"/>
</dbReference>
<evidence type="ECO:0000256" key="3">
    <source>
        <dbReference type="ARBA" id="ARBA00022577"/>
    </source>
</evidence>
<gene>
    <name evidence="6" type="ORF">HUJ06_017847</name>
</gene>
<evidence type="ECO:0000256" key="5">
    <source>
        <dbReference type="SAM" id="SignalP"/>
    </source>
</evidence>
<evidence type="ECO:0000313" key="6">
    <source>
        <dbReference type="EMBL" id="DAD47910.1"/>
    </source>
</evidence>
<keyword evidence="7" id="KW-1185">Reference proteome</keyword>
<feature type="chain" id="PRO_5032288725" evidence="5">
    <location>
        <begin position="23"/>
        <end position="82"/>
    </location>
</feature>
<dbReference type="Pfam" id="PF07333">
    <property type="entry name" value="SLR1-BP"/>
    <property type="match status" value="1"/>
</dbReference>
<evidence type="ECO:0000313" key="7">
    <source>
        <dbReference type="Proteomes" id="UP000607653"/>
    </source>
</evidence>
<organism evidence="6 7">
    <name type="scientific">Nelumbo nucifera</name>
    <name type="common">Sacred lotus</name>
    <dbReference type="NCBI Taxonomy" id="4432"/>
    <lineage>
        <taxon>Eukaryota</taxon>
        <taxon>Viridiplantae</taxon>
        <taxon>Streptophyta</taxon>
        <taxon>Embryophyta</taxon>
        <taxon>Tracheophyta</taxon>
        <taxon>Spermatophyta</taxon>
        <taxon>Magnoliopsida</taxon>
        <taxon>Proteales</taxon>
        <taxon>Nelumbonaceae</taxon>
        <taxon>Nelumbo</taxon>
    </lineage>
</organism>
<reference evidence="6 7" key="1">
    <citation type="journal article" date="2020" name="Mol. Biol. Evol.">
        <title>Distinct Expression and Methylation Patterns for Genes with Different Fates following a Single Whole-Genome Duplication in Flowering Plants.</title>
        <authorList>
            <person name="Shi T."/>
            <person name="Rahmani R.S."/>
            <person name="Gugger P.F."/>
            <person name="Wang M."/>
            <person name="Li H."/>
            <person name="Zhang Y."/>
            <person name="Li Z."/>
            <person name="Wang Q."/>
            <person name="Van de Peer Y."/>
            <person name="Marchal K."/>
            <person name="Chen J."/>
        </authorList>
    </citation>
    <scope>NUCLEOTIDE SEQUENCE [LARGE SCALE GENOMIC DNA]</scope>
    <source>
        <tissue evidence="6">Leaf</tissue>
    </source>
</reference>
<dbReference type="Proteomes" id="UP000607653">
    <property type="component" value="Unassembled WGS sequence"/>
</dbReference>
<keyword evidence="5" id="KW-0732">Signal</keyword>
<name>A0A822ZTP3_NELNU</name>
<evidence type="ECO:0000256" key="1">
    <source>
        <dbReference type="ARBA" id="ARBA00006722"/>
    </source>
</evidence>
<dbReference type="AlphaFoldDB" id="A0A822ZTP3"/>
<dbReference type="GO" id="GO:0050832">
    <property type="term" value="P:defense response to fungus"/>
    <property type="evidence" value="ECO:0007669"/>
    <property type="project" value="UniProtKB-KW"/>
</dbReference>
<feature type="signal peptide" evidence="5">
    <location>
        <begin position="1"/>
        <end position="22"/>
    </location>
</feature>